<dbReference type="Proteomes" id="UP000237441">
    <property type="component" value="Unassembled WGS sequence"/>
</dbReference>
<sequence>MAHHHEADNTGAEMAAIYLASIGNCDTVIPSCTTKCRPWRRGGVLAFPSKSQPFLAIHIPAITETGRCSTFCLLHPQKMIPRGLVLGQSAPRSRLGSPTASDGAECRRILLPLDDKLVT</sequence>
<evidence type="ECO:0000313" key="1">
    <source>
        <dbReference type="EMBL" id="PQK13139.1"/>
    </source>
</evidence>
<dbReference type="AlphaFoldDB" id="A0A2S7YAV4"/>
<comment type="caution">
    <text evidence="1">The sequence shown here is derived from an EMBL/GenBank/DDBJ whole genome shotgun (WGS) entry which is preliminary data.</text>
</comment>
<gene>
    <name evidence="1" type="ORF">BB8028_0004g00700</name>
</gene>
<name>A0A2S7YAV4_BEABA</name>
<reference evidence="1 2" key="1">
    <citation type="submission" date="2016-07" db="EMBL/GenBank/DDBJ databases">
        <title>Comparative genomics of the entomopathogenic fungus Beauveria bassiana.</title>
        <authorList>
            <person name="Valero Jimenez C.A."/>
            <person name="Zwaan B.J."/>
            <person name="Van Kan J.A."/>
            <person name="Takken W."/>
            <person name="Debets A.J."/>
            <person name="Schoustra S.E."/>
            <person name="Koenraadt C.J."/>
        </authorList>
    </citation>
    <scope>NUCLEOTIDE SEQUENCE [LARGE SCALE GENOMIC DNA]</scope>
    <source>
        <strain evidence="1 2">ARSEF 8028</strain>
    </source>
</reference>
<organism evidence="1 2">
    <name type="scientific">Beauveria bassiana</name>
    <name type="common">White muscardine disease fungus</name>
    <name type="synonym">Tritirachium shiotae</name>
    <dbReference type="NCBI Taxonomy" id="176275"/>
    <lineage>
        <taxon>Eukaryota</taxon>
        <taxon>Fungi</taxon>
        <taxon>Dikarya</taxon>
        <taxon>Ascomycota</taxon>
        <taxon>Pezizomycotina</taxon>
        <taxon>Sordariomycetes</taxon>
        <taxon>Hypocreomycetidae</taxon>
        <taxon>Hypocreales</taxon>
        <taxon>Cordycipitaceae</taxon>
        <taxon>Beauveria</taxon>
    </lineage>
</organism>
<evidence type="ECO:0000313" key="2">
    <source>
        <dbReference type="Proteomes" id="UP000237441"/>
    </source>
</evidence>
<dbReference type="EMBL" id="JRHA01000004">
    <property type="protein sequence ID" value="PQK13139.1"/>
    <property type="molecule type" value="Genomic_DNA"/>
</dbReference>
<proteinExistence type="predicted"/>
<protein>
    <submittedName>
        <fullName evidence="1">Uncharacterized protein</fullName>
    </submittedName>
</protein>
<accession>A0A2S7YAV4</accession>